<dbReference type="Pfam" id="PF07686">
    <property type="entry name" value="V-set"/>
    <property type="match status" value="1"/>
</dbReference>
<dbReference type="GO" id="GO:0005576">
    <property type="term" value="C:extracellular region"/>
    <property type="evidence" value="ECO:0007669"/>
    <property type="project" value="UniProtKB-ARBA"/>
</dbReference>
<dbReference type="eggNOG" id="ENOG502S5TB">
    <property type="taxonomic scope" value="Eukaryota"/>
</dbReference>
<reference evidence="7" key="3">
    <citation type="submission" date="2025-09" db="UniProtKB">
        <authorList>
            <consortium name="Ensembl"/>
        </authorList>
    </citation>
    <scope>IDENTIFICATION</scope>
    <source>
        <strain evidence="7">Thorbecke</strain>
    </source>
</reference>
<dbReference type="FunCoup" id="G1TGX7">
    <property type="interactions" value="255"/>
</dbReference>
<dbReference type="InterPro" id="IPR050199">
    <property type="entry name" value="IgHV"/>
</dbReference>
<evidence type="ECO:0000256" key="4">
    <source>
        <dbReference type="ARBA" id="ARBA00043265"/>
    </source>
</evidence>
<proteinExistence type="predicted"/>
<evidence type="ECO:0000313" key="8">
    <source>
        <dbReference type="Proteomes" id="UP000001811"/>
    </source>
</evidence>
<dbReference type="PANTHER" id="PTHR23266">
    <property type="entry name" value="IMMUNOGLOBULIN HEAVY CHAIN"/>
    <property type="match status" value="1"/>
</dbReference>
<dbReference type="HOGENOM" id="CLU_077975_5_3_1"/>
<evidence type="ECO:0000256" key="1">
    <source>
        <dbReference type="ARBA" id="ARBA00022859"/>
    </source>
</evidence>
<evidence type="ECO:0000256" key="2">
    <source>
        <dbReference type="ARBA" id="ARBA00023130"/>
    </source>
</evidence>
<dbReference type="Gene3D" id="2.60.40.10">
    <property type="entry name" value="Immunoglobulins"/>
    <property type="match status" value="1"/>
</dbReference>
<dbReference type="InterPro" id="IPR036179">
    <property type="entry name" value="Ig-like_dom_sf"/>
</dbReference>
<evidence type="ECO:0000259" key="6">
    <source>
        <dbReference type="PROSITE" id="PS50835"/>
    </source>
</evidence>
<dbReference type="SMR" id="G1TGX7"/>
<feature type="signal peptide" evidence="5">
    <location>
        <begin position="1"/>
        <end position="19"/>
    </location>
</feature>
<keyword evidence="5" id="KW-0732">Signal</keyword>
<dbReference type="InterPro" id="IPR007110">
    <property type="entry name" value="Ig-like_dom"/>
</dbReference>
<dbReference type="Bgee" id="ENSOCUG00000027868">
    <property type="expression patterns" value="Expressed in blood and 10 other cell types or tissues"/>
</dbReference>
<organism evidence="7 8">
    <name type="scientific">Oryctolagus cuniculus</name>
    <name type="common">Rabbit</name>
    <dbReference type="NCBI Taxonomy" id="9986"/>
    <lineage>
        <taxon>Eukaryota</taxon>
        <taxon>Metazoa</taxon>
        <taxon>Chordata</taxon>
        <taxon>Craniata</taxon>
        <taxon>Vertebrata</taxon>
        <taxon>Euteleostomi</taxon>
        <taxon>Mammalia</taxon>
        <taxon>Eutheria</taxon>
        <taxon>Euarchontoglires</taxon>
        <taxon>Glires</taxon>
        <taxon>Lagomorpha</taxon>
        <taxon>Leporidae</taxon>
        <taxon>Oryctolagus</taxon>
    </lineage>
</organism>
<dbReference type="SMART" id="SM00406">
    <property type="entry name" value="IGv"/>
    <property type="match status" value="1"/>
</dbReference>
<name>G1TGX7_RABIT</name>
<sequence length="201" mass="21986">METELRWLLLVAVLKGVQCQSVEESGGRLVKPDETLTLTCTVSGIDLSSNAMSWVRQAPGEGLEWIGTISTGGSTYYASWAKGRFTISKTSTTVDLKMTSLTAADTATYFCARDTVRGPHTEPRHKPPCRGARLHQGAHKTYEARFWSCTGAEGDEALVSSQGIGVCSPVTVLREEFYFLILSLPTSMTERKFDVKGRSPN</sequence>
<dbReference type="GO" id="GO:0019814">
    <property type="term" value="C:immunoglobulin complex"/>
    <property type="evidence" value="ECO:0007669"/>
    <property type="project" value="UniProtKB-KW"/>
</dbReference>
<dbReference type="InterPro" id="IPR003599">
    <property type="entry name" value="Ig_sub"/>
</dbReference>
<dbReference type="GeneTree" id="ENSGT01050000244936"/>
<keyword evidence="1" id="KW-0391">Immunity</keyword>
<dbReference type="AlphaFoldDB" id="G1TGX7"/>
<reference evidence="7" key="2">
    <citation type="submission" date="2025-08" db="UniProtKB">
        <authorList>
            <consortium name="Ensembl"/>
        </authorList>
    </citation>
    <scope>IDENTIFICATION</scope>
    <source>
        <strain evidence="7">Thorbecke</strain>
    </source>
</reference>
<evidence type="ECO:0000313" key="7">
    <source>
        <dbReference type="Ensembl" id="ENSOCUP00000016179.3"/>
    </source>
</evidence>
<dbReference type="InterPro" id="IPR013783">
    <property type="entry name" value="Ig-like_fold"/>
</dbReference>
<dbReference type="InParanoid" id="G1TGX7"/>
<dbReference type="InterPro" id="IPR013106">
    <property type="entry name" value="Ig_V-set"/>
</dbReference>
<evidence type="ECO:0000256" key="3">
    <source>
        <dbReference type="ARBA" id="ARBA00023283"/>
    </source>
</evidence>
<protein>
    <recommendedName>
        <fullName evidence="6">Ig-like domain-containing protein</fullName>
    </recommendedName>
</protein>
<dbReference type="FunFam" id="2.60.40.10:FF:001878">
    <property type="entry name" value="Immunoglobulin heavy variable 1-4"/>
    <property type="match status" value="1"/>
</dbReference>
<keyword evidence="8" id="KW-1185">Reference proteome</keyword>
<keyword evidence="3" id="KW-0873">Pyrrolidone carboxylic acid</keyword>
<dbReference type="SUPFAM" id="SSF48726">
    <property type="entry name" value="Immunoglobulin"/>
    <property type="match status" value="1"/>
</dbReference>
<keyword evidence="4" id="KW-1280">Immunoglobulin</keyword>
<accession>G1TGX7</accession>
<keyword evidence="2" id="KW-1064">Adaptive immunity</keyword>
<feature type="chain" id="PRO_5023831476" description="Ig-like domain-containing protein" evidence="5">
    <location>
        <begin position="20"/>
        <end position="201"/>
    </location>
</feature>
<dbReference type="SMART" id="SM00409">
    <property type="entry name" value="IG"/>
    <property type="match status" value="1"/>
</dbReference>
<evidence type="ECO:0000256" key="5">
    <source>
        <dbReference type="SAM" id="SignalP"/>
    </source>
</evidence>
<dbReference type="Ensembl" id="ENSOCUT00000022370.3">
    <property type="protein sequence ID" value="ENSOCUP00000016179.3"/>
    <property type="gene ID" value="ENSOCUG00000027868.3"/>
</dbReference>
<dbReference type="Proteomes" id="UP000001811">
    <property type="component" value="Unplaced"/>
</dbReference>
<dbReference type="GO" id="GO:0002250">
    <property type="term" value="P:adaptive immune response"/>
    <property type="evidence" value="ECO:0007669"/>
    <property type="project" value="UniProtKB-KW"/>
</dbReference>
<reference evidence="7 8" key="1">
    <citation type="journal article" date="2011" name="Nature">
        <title>A high-resolution map of human evolutionary constraint using 29 mammals.</title>
        <authorList>
            <person name="Lindblad-Toh K."/>
            <person name="Garber M."/>
            <person name="Zuk O."/>
            <person name="Lin M.F."/>
            <person name="Parker B.J."/>
            <person name="Washietl S."/>
            <person name="Kheradpour P."/>
            <person name="Ernst J."/>
            <person name="Jordan G."/>
            <person name="Mauceli E."/>
            <person name="Ward L.D."/>
            <person name="Lowe C.B."/>
            <person name="Holloway A.K."/>
            <person name="Clamp M."/>
            <person name="Gnerre S."/>
            <person name="Alfoldi J."/>
            <person name="Beal K."/>
            <person name="Chang J."/>
            <person name="Clawson H."/>
            <person name="Cuff J."/>
            <person name="Di Palma F."/>
            <person name="Fitzgerald S."/>
            <person name="Flicek P."/>
            <person name="Guttman M."/>
            <person name="Hubisz M.J."/>
            <person name="Jaffe D.B."/>
            <person name="Jungreis I."/>
            <person name="Kent W.J."/>
            <person name="Kostka D."/>
            <person name="Lara M."/>
            <person name="Martins A.L."/>
            <person name="Massingham T."/>
            <person name="Moltke I."/>
            <person name="Raney B.J."/>
            <person name="Rasmussen M.D."/>
            <person name="Robinson J."/>
            <person name="Stark A."/>
            <person name="Vilella A.J."/>
            <person name="Wen J."/>
            <person name="Xie X."/>
            <person name="Zody M.C."/>
            <person name="Baldwin J."/>
            <person name="Bloom T."/>
            <person name="Chin C.W."/>
            <person name="Heiman D."/>
            <person name="Nicol R."/>
            <person name="Nusbaum C."/>
            <person name="Young S."/>
            <person name="Wilkinson J."/>
            <person name="Worley K.C."/>
            <person name="Kovar C.L."/>
            <person name="Muzny D.M."/>
            <person name="Gibbs R.A."/>
            <person name="Cree A."/>
            <person name="Dihn H.H."/>
            <person name="Fowler G."/>
            <person name="Jhangiani S."/>
            <person name="Joshi V."/>
            <person name="Lee S."/>
            <person name="Lewis L.R."/>
            <person name="Nazareth L.V."/>
            <person name="Okwuonu G."/>
            <person name="Santibanez J."/>
            <person name="Warren W.C."/>
            <person name="Mardis E.R."/>
            <person name="Weinstock G.M."/>
            <person name="Wilson R.K."/>
            <person name="Delehaunty K."/>
            <person name="Dooling D."/>
            <person name="Fronik C."/>
            <person name="Fulton L."/>
            <person name="Fulton B."/>
            <person name="Graves T."/>
            <person name="Minx P."/>
            <person name="Sodergren E."/>
            <person name="Birney E."/>
            <person name="Margulies E.H."/>
            <person name="Herrero J."/>
            <person name="Green E.D."/>
            <person name="Haussler D."/>
            <person name="Siepel A."/>
            <person name="Goldman N."/>
            <person name="Pollard K.S."/>
            <person name="Pedersen J.S."/>
            <person name="Lander E.S."/>
            <person name="Kellis M."/>
        </authorList>
    </citation>
    <scope>NUCLEOTIDE SEQUENCE [LARGE SCALE GENOMIC DNA]</scope>
    <source>
        <strain evidence="8">Thorbecke</strain>
    </source>
</reference>
<feature type="domain" description="Ig-like" evidence="6">
    <location>
        <begin position="30"/>
        <end position="111"/>
    </location>
</feature>
<dbReference type="PaxDb" id="9986-ENSOCUP00000016179"/>
<dbReference type="PROSITE" id="PS50835">
    <property type="entry name" value="IG_LIKE"/>
    <property type="match status" value="1"/>
</dbReference>